<dbReference type="CDD" id="cd03214">
    <property type="entry name" value="ABC_Iron-Siderophores_B12_Hemin"/>
    <property type="match status" value="1"/>
</dbReference>
<dbReference type="Gene3D" id="3.40.50.300">
    <property type="entry name" value="P-loop containing nucleotide triphosphate hydrolases"/>
    <property type="match status" value="1"/>
</dbReference>
<dbReference type="PANTHER" id="PTHR42771">
    <property type="entry name" value="IRON(3+)-HYDROXAMATE IMPORT ATP-BINDING PROTEIN FHUC"/>
    <property type="match status" value="1"/>
</dbReference>
<accession>A0ABU3VW82</accession>
<dbReference type="Pfam" id="PF00005">
    <property type="entry name" value="ABC_tran"/>
    <property type="match status" value="1"/>
</dbReference>
<evidence type="ECO:0000259" key="10">
    <source>
        <dbReference type="PROSITE" id="PS50893"/>
    </source>
</evidence>
<evidence type="ECO:0000313" key="12">
    <source>
        <dbReference type="Proteomes" id="UP001269819"/>
    </source>
</evidence>
<dbReference type="SUPFAM" id="SSF52540">
    <property type="entry name" value="P-loop containing nucleoside triphosphate hydrolases"/>
    <property type="match status" value="1"/>
</dbReference>
<dbReference type="PANTHER" id="PTHR42771:SF2">
    <property type="entry name" value="IRON(3+)-HYDROXAMATE IMPORT ATP-BINDING PROTEIN FHUC"/>
    <property type="match status" value="1"/>
</dbReference>
<keyword evidence="6 11" id="KW-0067">ATP-binding</keyword>
<keyword evidence="9" id="KW-0472">Membrane</keyword>
<comment type="subcellular location">
    <subcellularLocation>
        <location evidence="1">Cell membrane</location>
        <topology evidence="1">Peripheral membrane protein</topology>
    </subcellularLocation>
</comment>
<dbReference type="RefSeq" id="WP_316973290.1">
    <property type="nucleotide sequence ID" value="NZ_JAWIIJ010000004.1"/>
</dbReference>
<dbReference type="EMBL" id="JAWIIJ010000004">
    <property type="protein sequence ID" value="MDV2078537.1"/>
    <property type="molecule type" value="Genomic_DNA"/>
</dbReference>
<evidence type="ECO:0000256" key="1">
    <source>
        <dbReference type="ARBA" id="ARBA00004202"/>
    </source>
</evidence>
<dbReference type="InterPro" id="IPR027417">
    <property type="entry name" value="P-loop_NTPase"/>
</dbReference>
<keyword evidence="3" id="KW-1003">Cell membrane</keyword>
<dbReference type="InterPro" id="IPR003439">
    <property type="entry name" value="ABC_transporter-like_ATP-bd"/>
</dbReference>
<evidence type="ECO:0000313" key="11">
    <source>
        <dbReference type="EMBL" id="MDV2078537.1"/>
    </source>
</evidence>
<evidence type="ECO:0000256" key="6">
    <source>
        <dbReference type="ARBA" id="ARBA00022840"/>
    </source>
</evidence>
<evidence type="ECO:0000256" key="2">
    <source>
        <dbReference type="ARBA" id="ARBA00022448"/>
    </source>
</evidence>
<sequence>MTLSAERLVLGYRGPASPRTIVPELSLSLSRGAIHCLVGPNGCGKSTLLKALAGVLTPLSGRVCLEGRELAQWGHRPLARRLALLPQNPEAPEDITVRQLVAHGRFPHQGLFGRSSAADRAAVADALALTGMAGLQNREFQALSGGERQRAWVALALAQQADYLLLDEPTTFLDIGHQLEVLSLLRQLNRDRGLTVAMVLHDLNQASEYADRLLVMDQGRLQADGRPAEVLTPALLRRVFGIEAAWVMQQHDGRRYPQMMARLPPQERATETGGADVFG</sequence>
<dbReference type="SMART" id="SM00382">
    <property type="entry name" value="AAA"/>
    <property type="match status" value="1"/>
</dbReference>
<evidence type="ECO:0000256" key="9">
    <source>
        <dbReference type="ARBA" id="ARBA00023136"/>
    </source>
</evidence>
<feature type="domain" description="ABC transporter" evidence="10">
    <location>
        <begin position="3"/>
        <end position="243"/>
    </location>
</feature>
<evidence type="ECO:0000256" key="7">
    <source>
        <dbReference type="ARBA" id="ARBA00023004"/>
    </source>
</evidence>
<proteinExistence type="predicted"/>
<protein>
    <submittedName>
        <fullName evidence="11">ABC transporter ATP-binding protein</fullName>
    </submittedName>
</protein>
<dbReference type="PROSITE" id="PS00211">
    <property type="entry name" value="ABC_TRANSPORTER_1"/>
    <property type="match status" value="1"/>
</dbReference>
<dbReference type="Proteomes" id="UP001269819">
    <property type="component" value="Unassembled WGS sequence"/>
</dbReference>
<evidence type="ECO:0000256" key="8">
    <source>
        <dbReference type="ARBA" id="ARBA00023065"/>
    </source>
</evidence>
<keyword evidence="4" id="KW-0410">Iron transport</keyword>
<dbReference type="PROSITE" id="PS50893">
    <property type="entry name" value="ABC_TRANSPORTER_2"/>
    <property type="match status" value="1"/>
</dbReference>
<keyword evidence="8" id="KW-0406">Ion transport</keyword>
<dbReference type="InterPro" id="IPR017871">
    <property type="entry name" value="ABC_transporter-like_CS"/>
</dbReference>
<organism evidence="11 12">
    <name type="scientific">Marinobacter xestospongiae</name>
    <dbReference type="NCBI Taxonomy" id="994319"/>
    <lineage>
        <taxon>Bacteria</taxon>
        <taxon>Pseudomonadati</taxon>
        <taxon>Pseudomonadota</taxon>
        <taxon>Gammaproteobacteria</taxon>
        <taxon>Pseudomonadales</taxon>
        <taxon>Marinobacteraceae</taxon>
        <taxon>Marinobacter</taxon>
    </lineage>
</organism>
<evidence type="ECO:0000256" key="4">
    <source>
        <dbReference type="ARBA" id="ARBA00022496"/>
    </source>
</evidence>
<name>A0ABU3VW82_9GAMM</name>
<dbReference type="InterPro" id="IPR051535">
    <property type="entry name" value="Siderophore_ABC-ATPase"/>
</dbReference>
<keyword evidence="5" id="KW-0547">Nucleotide-binding</keyword>
<keyword evidence="2" id="KW-0813">Transport</keyword>
<evidence type="ECO:0000256" key="5">
    <source>
        <dbReference type="ARBA" id="ARBA00022741"/>
    </source>
</evidence>
<dbReference type="InterPro" id="IPR003593">
    <property type="entry name" value="AAA+_ATPase"/>
</dbReference>
<reference evidence="11 12" key="1">
    <citation type="submission" date="2023-10" db="EMBL/GenBank/DDBJ databases">
        <title>Characteristics and mechanism of a salt-tolerant marine origin heterotrophic nitrifying- aerobic denitrifying bacteria Marinobacter xestospongiae HN1.</title>
        <authorList>
            <person name="Qi R."/>
        </authorList>
    </citation>
    <scope>NUCLEOTIDE SEQUENCE [LARGE SCALE GENOMIC DNA]</scope>
    <source>
        <strain evidence="11 12">HN1</strain>
    </source>
</reference>
<dbReference type="GO" id="GO:0005524">
    <property type="term" value="F:ATP binding"/>
    <property type="evidence" value="ECO:0007669"/>
    <property type="project" value="UniProtKB-KW"/>
</dbReference>
<evidence type="ECO:0000256" key="3">
    <source>
        <dbReference type="ARBA" id="ARBA00022475"/>
    </source>
</evidence>
<comment type="caution">
    <text evidence="11">The sequence shown here is derived from an EMBL/GenBank/DDBJ whole genome shotgun (WGS) entry which is preliminary data.</text>
</comment>
<keyword evidence="12" id="KW-1185">Reference proteome</keyword>
<gene>
    <name evidence="11" type="ORF">RYS15_07565</name>
</gene>
<keyword evidence="7" id="KW-0408">Iron</keyword>